<dbReference type="InterPro" id="IPR036069">
    <property type="entry name" value="DUF34/NIF3_sf"/>
</dbReference>
<accession>A0A413F8X2</accession>
<dbReference type="GO" id="GO:0046872">
    <property type="term" value="F:metal ion binding"/>
    <property type="evidence" value="ECO:0007669"/>
    <property type="project" value="UniProtKB-KW"/>
</dbReference>
<feature type="binding site" evidence="4">
    <location>
        <position position="64"/>
    </location>
    <ligand>
        <name>a divalent metal cation</name>
        <dbReference type="ChEBI" id="CHEBI:60240"/>
        <label>2</label>
    </ligand>
</feature>
<reference evidence="5 6" key="1">
    <citation type="submission" date="2018-08" db="EMBL/GenBank/DDBJ databases">
        <title>A genome reference for cultivated species of the human gut microbiota.</title>
        <authorList>
            <person name="Zou Y."/>
            <person name="Xue W."/>
            <person name="Luo G."/>
        </authorList>
    </citation>
    <scope>NUCLEOTIDE SEQUENCE [LARGE SCALE GENOMIC DNA]</scope>
    <source>
        <strain evidence="5 6">AF04-15</strain>
    </source>
</reference>
<evidence type="ECO:0000256" key="2">
    <source>
        <dbReference type="ARBA" id="ARBA00022112"/>
    </source>
</evidence>
<evidence type="ECO:0000313" key="5">
    <source>
        <dbReference type="EMBL" id="RGX23895.1"/>
    </source>
</evidence>
<feature type="binding site" evidence="4">
    <location>
        <position position="65"/>
    </location>
    <ligand>
        <name>a divalent metal cation</name>
        <dbReference type="ChEBI" id="CHEBI:60240"/>
        <label>1</label>
    </ligand>
</feature>
<dbReference type="OrthoDB" id="9792792at2"/>
<dbReference type="Gene3D" id="3.40.1390.30">
    <property type="entry name" value="NIF3 (NGG1p interacting factor 3)-like"/>
    <property type="match status" value="2"/>
</dbReference>
<organism evidence="5 6">
    <name type="scientific">Enterocloster asparagiformis</name>
    <dbReference type="NCBI Taxonomy" id="333367"/>
    <lineage>
        <taxon>Bacteria</taxon>
        <taxon>Bacillati</taxon>
        <taxon>Bacillota</taxon>
        <taxon>Clostridia</taxon>
        <taxon>Lachnospirales</taxon>
        <taxon>Lachnospiraceae</taxon>
        <taxon>Enterocloster</taxon>
    </lineage>
</organism>
<proteinExistence type="inferred from homology"/>
<comment type="caution">
    <text evidence="5">The sequence shown here is derived from an EMBL/GenBank/DDBJ whole genome shotgun (WGS) entry which is preliminary data.</text>
</comment>
<dbReference type="InterPro" id="IPR002678">
    <property type="entry name" value="DUF34/NIF3"/>
</dbReference>
<keyword evidence="3 4" id="KW-0479">Metal-binding</keyword>
<feature type="binding site" evidence="4">
    <location>
        <position position="97"/>
    </location>
    <ligand>
        <name>a divalent metal cation</name>
        <dbReference type="ChEBI" id="CHEBI:60240"/>
        <label>1</label>
    </ligand>
</feature>
<dbReference type="AlphaFoldDB" id="A0A413F8X2"/>
<comment type="similarity">
    <text evidence="1">Belongs to the GTP cyclohydrolase I type 2/NIF3 family.</text>
</comment>
<feature type="binding site" evidence="4">
    <location>
        <position position="220"/>
    </location>
    <ligand>
        <name>a divalent metal cation</name>
        <dbReference type="ChEBI" id="CHEBI:60240"/>
        <label>1</label>
    </ligand>
</feature>
<evidence type="ECO:0000256" key="3">
    <source>
        <dbReference type="ARBA" id="ARBA00022723"/>
    </source>
</evidence>
<dbReference type="PANTHER" id="PTHR13799:SF14">
    <property type="entry name" value="GTP CYCLOHYDROLASE 1 TYPE 2 HOMOLOG"/>
    <property type="match status" value="1"/>
</dbReference>
<dbReference type="SUPFAM" id="SSF102705">
    <property type="entry name" value="NIF3 (NGG1p interacting factor 3)-like"/>
    <property type="match status" value="1"/>
</dbReference>
<evidence type="ECO:0000313" key="6">
    <source>
        <dbReference type="Proteomes" id="UP000283880"/>
    </source>
</evidence>
<evidence type="ECO:0000256" key="1">
    <source>
        <dbReference type="ARBA" id="ARBA00006964"/>
    </source>
</evidence>
<dbReference type="PANTHER" id="PTHR13799">
    <property type="entry name" value="NGG1 INTERACTING FACTOR 3"/>
    <property type="match status" value="1"/>
</dbReference>
<dbReference type="GO" id="GO:0005737">
    <property type="term" value="C:cytoplasm"/>
    <property type="evidence" value="ECO:0007669"/>
    <property type="project" value="TreeGrafter"/>
</dbReference>
<sequence>MDYVDLKNKLTGMFDAGKLQAAPGEWGFFNETRREVRTVGYATNLTGEIIQRAGEAKVDFLLTHHDSWEFIFGLKESCNRLLEELGIAHAFFHAPLDDAGFGTSSSLAAALGVKNCQKVMPYAEVFFGGVAGDVEPGSFGLFAEKLEQILGENIRCYQNHEGPVRRVAVAAGGGNMTNEMRIAVENGCDTYVTGEYVLYSQQYAQHVGMNLLVGSHTNTEILGVEAMAQRLARGTGLKLVRISEPNY</sequence>
<evidence type="ECO:0000256" key="4">
    <source>
        <dbReference type="PIRSR" id="PIRSR602678-1"/>
    </source>
</evidence>
<dbReference type="Proteomes" id="UP000283880">
    <property type="component" value="Unassembled WGS sequence"/>
</dbReference>
<dbReference type="EMBL" id="QSBM01000023">
    <property type="protein sequence ID" value="RGX23895.1"/>
    <property type="molecule type" value="Genomic_DNA"/>
</dbReference>
<protein>
    <recommendedName>
        <fullName evidence="2">GTP cyclohydrolase 1 type 2 homolog</fullName>
    </recommendedName>
</protein>
<feature type="binding site" evidence="4">
    <location>
        <position position="216"/>
    </location>
    <ligand>
        <name>a divalent metal cation</name>
        <dbReference type="ChEBI" id="CHEBI:60240"/>
        <label>1</label>
    </ligand>
</feature>
<gene>
    <name evidence="5" type="ORF">DWV29_23980</name>
</gene>
<name>A0A413F8X2_9FIRM</name>
<dbReference type="Pfam" id="PF01784">
    <property type="entry name" value="DUF34_NIF3"/>
    <property type="match status" value="1"/>
</dbReference>
<dbReference type="RefSeq" id="WP_007709654.1">
    <property type="nucleotide sequence ID" value="NZ_JAWYJI010000288.1"/>
</dbReference>